<evidence type="ECO:0000313" key="1">
    <source>
        <dbReference type="EMBL" id="MBE6501649.1"/>
    </source>
</evidence>
<dbReference type="Gene3D" id="3.30.780.30">
    <property type="match status" value="1"/>
</dbReference>
<dbReference type="AlphaFoldDB" id="A0A8T3V9V6"/>
<reference evidence="1" key="1">
    <citation type="submission" date="2019-04" db="EMBL/GenBank/DDBJ databases">
        <title>Evolution of Biomass-Degrading Anaerobic Consortia Revealed by Metagenomics.</title>
        <authorList>
            <person name="Peng X."/>
        </authorList>
    </citation>
    <scope>NUCLEOTIDE SEQUENCE</scope>
    <source>
        <strain evidence="1">SIG18</strain>
    </source>
</reference>
<comment type="caution">
    <text evidence="1">The sequence shown here is derived from an EMBL/GenBank/DDBJ whole genome shotgun (WGS) entry which is preliminary data.</text>
</comment>
<evidence type="ECO:0000313" key="2">
    <source>
        <dbReference type="Proteomes" id="UP000783037"/>
    </source>
</evidence>
<dbReference type="RefSeq" id="WP_303738751.1">
    <property type="nucleotide sequence ID" value="NZ_SUTK01000014.1"/>
</dbReference>
<dbReference type="Proteomes" id="UP000783037">
    <property type="component" value="Unassembled WGS sequence"/>
</dbReference>
<name>A0A8T3V9V6_9EURY</name>
<dbReference type="InterPro" id="IPR043962">
    <property type="entry name" value="DUF5750"/>
</dbReference>
<protein>
    <submittedName>
        <fullName evidence="1">Uncharacterized protein</fullName>
    </submittedName>
</protein>
<gene>
    <name evidence="1" type="ORF">E7Z79_04330</name>
</gene>
<organism evidence="1 2">
    <name type="scientific">Methanobrevibacter thaueri</name>
    <dbReference type="NCBI Taxonomy" id="190975"/>
    <lineage>
        <taxon>Archaea</taxon>
        <taxon>Methanobacteriati</taxon>
        <taxon>Methanobacteriota</taxon>
        <taxon>Methanomada group</taxon>
        <taxon>Methanobacteria</taxon>
        <taxon>Methanobacteriales</taxon>
        <taxon>Methanobacteriaceae</taxon>
        <taxon>Methanobrevibacter</taxon>
    </lineage>
</organism>
<proteinExistence type="predicted"/>
<accession>A0A8T3V9V6</accession>
<dbReference type="Pfam" id="PF19024">
    <property type="entry name" value="DUF5750"/>
    <property type="match status" value="1"/>
</dbReference>
<sequence length="91" mass="10469">MIVSISDYGDDDNGKFIRYSVSGLSESQLDYLKANLDEELAVNDDVLTLTMHFSEELYPFQSDVAKIRLDDFIAREEIEMNVFLSSFLEDM</sequence>
<dbReference type="EMBL" id="SUTK01000014">
    <property type="protein sequence ID" value="MBE6501649.1"/>
    <property type="molecule type" value="Genomic_DNA"/>
</dbReference>